<feature type="transmembrane region" description="Helical" evidence="1">
    <location>
        <begin position="6"/>
        <end position="28"/>
    </location>
</feature>
<evidence type="ECO:0000313" key="2">
    <source>
        <dbReference type="EMBL" id="JAH15793.1"/>
    </source>
</evidence>
<reference evidence="2" key="1">
    <citation type="submission" date="2014-11" db="EMBL/GenBank/DDBJ databases">
        <authorList>
            <person name="Amaro Gonzalez C."/>
        </authorList>
    </citation>
    <scope>NUCLEOTIDE SEQUENCE</scope>
</reference>
<evidence type="ECO:0000256" key="1">
    <source>
        <dbReference type="SAM" id="Phobius"/>
    </source>
</evidence>
<organism evidence="2">
    <name type="scientific">Anguilla anguilla</name>
    <name type="common">European freshwater eel</name>
    <name type="synonym">Muraena anguilla</name>
    <dbReference type="NCBI Taxonomy" id="7936"/>
    <lineage>
        <taxon>Eukaryota</taxon>
        <taxon>Metazoa</taxon>
        <taxon>Chordata</taxon>
        <taxon>Craniata</taxon>
        <taxon>Vertebrata</taxon>
        <taxon>Euteleostomi</taxon>
        <taxon>Actinopterygii</taxon>
        <taxon>Neopterygii</taxon>
        <taxon>Teleostei</taxon>
        <taxon>Anguilliformes</taxon>
        <taxon>Anguillidae</taxon>
        <taxon>Anguilla</taxon>
    </lineage>
</organism>
<dbReference type="EMBL" id="GBXM01092784">
    <property type="protein sequence ID" value="JAH15793.1"/>
    <property type="molecule type" value="Transcribed_RNA"/>
</dbReference>
<dbReference type="AlphaFoldDB" id="A0A0E9QIA2"/>
<name>A0A0E9QIA2_ANGAN</name>
<keyword evidence="1" id="KW-1133">Transmembrane helix</keyword>
<reference evidence="2" key="2">
    <citation type="journal article" date="2015" name="Fish Shellfish Immunol.">
        <title>Early steps in the European eel (Anguilla anguilla)-Vibrio vulnificus interaction in the gills: Role of the RtxA13 toxin.</title>
        <authorList>
            <person name="Callol A."/>
            <person name="Pajuelo D."/>
            <person name="Ebbesson L."/>
            <person name="Teles M."/>
            <person name="MacKenzie S."/>
            <person name="Amaro C."/>
        </authorList>
    </citation>
    <scope>NUCLEOTIDE SEQUENCE</scope>
</reference>
<keyword evidence="1" id="KW-0472">Membrane</keyword>
<sequence>MVNPKLITICSAGEGFFKIFLISFFLVIRKDFKKKRMLYYSHCVQVEEL</sequence>
<accession>A0A0E9QIA2</accession>
<protein>
    <submittedName>
        <fullName evidence="2">Uncharacterized protein</fullName>
    </submittedName>
</protein>
<proteinExistence type="predicted"/>
<keyword evidence="1" id="KW-0812">Transmembrane</keyword>